<dbReference type="FunFam" id="3.30.200.20:FF:000039">
    <property type="entry name" value="receptor-like protein kinase FERONIA"/>
    <property type="match status" value="1"/>
</dbReference>
<dbReference type="GO" id="GO:0005524">
    <property type="term" value="F:ATP binding"/>
    <property type="evidence" value="ECO:0007669"/>
    <property type="project" value="UniProtKB-KW"/>
</dbReference>
<dbReference type="PANTHER" id="PTHR27003:SF471">
    <property type="entry name" value="VASCULAR ENDOTHELIAL GROWTH FACTOR RECEPTOR 2 (VEGFR2)-RELATED"/>
    <property type="match status" value="1"/>
</dbReference>
<dbReference type="InterPro" id="IPR011009">
    <property type="entry name" value="Kinase-like_dom_sf"/>
</dbReference>
<dbReference type="EMBL" id="BKCJ010002391">
    <property type="protein sequence ID" value="GEU48237.1"/>
    <property type="molecule type" value="Genomic_DNA"/>
</dbReference>
<evidence type="ECO:0000256" key="4">
    <source>
        <dbReference type="ARBA" id="ARBA00022777"/>
    </source>
</evidence>
<dbReference type="SUPFAM" id="SSF56112">
    <property type="entry name" value="Protein kinase-like (PK-like)"/>
    <property type="match status" value="1"/>
</dbReference>
<dbReference type="Gene3D" id="3.30.200.20">
    <property type="entry name" value="Phosphorylase Kinase, domain 1"/>
    <property type="match status" value="2"/>
</dbReference>
<dbReference type="GO" id="GO:0004674">
    <property type="term" value="F:protein serine/threonine kinase activity"/>
    <property type="evidence" value="ECO:0007669"/>
    <property type="project" value="UniProtKB-KW"/>
</dbReference>
<name>A0A6L2KHN8_TANCI</name>
<evidence type="ECO:0000259" key="6">
    <source>
        <dbReference type="PROSITE" id="PS50011"/>
    </source>
</evidence>
<evidence type="ECO:0000256" key="1">
    <source>
        <dbReference type="ARBA" id="ARBA00022527"/>
    </source>
</evidence>
<keyword evidence="4 7" id="KW-0418">Kinase</keyword>
<dbReference type="GO" id="GO:0009506">
    <property type="term" value="C:plasmodesma"/>
    <property type="evidence" value="ECO:0007669"/>
    <property type="project" value="TreeGrafter"/>
</dbReference>
<reference evidence="7" key="1">
    <citation type="journal article" date="2019" name="Sci. Rep.">
        <title>Draft genome of Tanacetum cinerariifolium, the natural source of mosquito coil.</title>
        <authorList>
            <person name="Yamashiro T."/>
            <person name="Shiraishi A."/>
            <person name="Satake H."/>
            <person name="Nakayama K."/>
        </authorList>
    </citation>
    <scope>NUCLEOTIDE SEQUENCE</scope>
</reference>
<dbReference type="AlphaFoldDB" id="A0A6L2KHN8"/>
<dbReference type="SMART" id="SM00219">
    <property type="entry name" value="TyrKc"/>
    <property type="match status" value="1"/>
</dbReference>
<proteinExistence type="predicted"/>
<evidence type="ECO:0000256" key="3">
    <source>
        <dbReference type="ARBA" id="ARBA00022741"/>
    </source>
</evidence>
<feature type="domain" description="Protein kinase" evidence="6">
    <location>
        <begin position="141"/>
        <end position="275"/>
    </location>
</feature>
<evidence type="ECO:0000256" key="2">
    <source>
        <dbReference type="ARBA" id="ARBA00022679"/>
    </source>
</evidence>
<keyword evidence="5" id="KW-0067">ATP-binding</keyword>
<dbReference type="GO" id="GO:0004714">
    <property type="term" value="F:transmembrane receptor protein tyrosine kinase activity"/>
    <property type="evidence" value="ECO:0007669"/>
    <property type="project" value="InterPro"/>
</dbReference>
<dbReference type="PROSITE" id="PS50011">
    <property type="entry name" value="PROTEIN_KINASE_DOM"/>
    <property type="match status" value="1"/>
</dbReference>
<sequence length="275" mass="31084">MLQWKNLKHLKIALNDIELATKKFSDKYCIGSGAFGMVYKAQLEHFDSSNLWSMDGENKCGFPKKQSTVAKIADFGLSNVHPADQDASTLNMNTIAAMTQDKRPSIDDVINELKKALYSQENHKDSLKLSLQDIKLATKTFNQDNLIGRGYFRTVYKGHTHRHNIIAAKRLGSKSAKGEAQFMTELEILMEYKHEHVIGLVGYCDKADEKIIVYEYASRGSLDKYLSDDSLTWAMRLKICIDIAIGLEFLHGTVSSPEMVIHRDINSSNILLFDD</sequence>
<dbReference type="GO" id="GO:0005886">
    <property type="term" value="C:plasma membrane"/>
    <property type="evidence" value="ECO:0007669"/>
    <property type="project" value="TreeGrafter"/>
</dbReference>
<dbReference type="PANTHER" id="PTHR27003">
    <property type="entry name" value="OS07G0166700 PROTEIN"/>
    <property type="match status" value="1"/>
</dbReference>
<keyword evidence="3" id="KW-0547">Nucleotide-binding</keyword>
<comment type="caution">
    <text evidence="7">The sequence shown here is derived from an EMBL/GenBank/DDBJ whole genome shotgun (WGS) entry which is preliminary data.</text>
</comment>
<evidence type="ECO:0000256" key="5">
    <source>
        <dbReference type="ARBA" id="ARBA00022840"/>
    </source>
</evidence>
<keyword evidence="1" id="KW-0723">Serine/threonine-protein kinase</keyword>
<dbReference type="InterPro" id="IPR045272">
    <property type="entry name" value="ANXUR1/2-like"/>
</dbReference>
<gene>
    <name evidence="7" type="ORF">Tci_020215</name>
</gene>
<protein>
    <submittedName>
        <fullName evidence="7">Protein kinase-like domain, phloem protein 2-like protein</fullName>
    </submittedName>
</protein>
<evidence type="ECO:0000313" key="7">
    <source>
        <dbReference type="EMBL" id="GEU48237.1"/>
    </source>
</evidence>
<dbReference type="InterPro" id="IPR001245">
    <property type="entry name" value="Ser-Thr/Tyr_kinase_cat_dom"/>
</dbReference>
<dbReference type="InterPro" id="IPR000719">
    <property type="entry name" value="Prot_kinase_dom"/>
</dbReference>
<keyword evidence="2" id="KW-0808">Transferase</keyword>
<organism evidence="7">
    <name type="scientific">Tanacetum cinerariifolium</name>
    <name type="common">Dalmatian daisy</name>
    <name type="synonym">Chrysanthemum cinerariifolium</name>
    <dbReference type="NCBI Taxonomy" id="118510"/>
    <lineage>
        <taxon>Eukaryota</taxon>
        <taxon>Viridiplantae</taxon>
        <taxon>Streptophyta</taxon>
        <taxon>Embryophyta</taxon>
        <taxon>Tracheophyta</taxon>
        <taxon>Spermatophyta</taxon>
        <taxon>Magnoliopsida</taxon>
        <taxon>eudicotyledons</taxon>
        <taxon>Gunneridae</taxon>
        <taxon>Pentapetalae</taxon>
        <taxon>asterids</taxon>
        <taxon>campanulids</taxon>
        <taxon>Asterales</taxon>
        <taxon>Asteraceae</taxon>
        <taxon>Asteroideae</taxon>
        <taxon>Anthemideae</taxon>
        <taxon>Anthemidinae</taxon>
        <taxon>Tanacetum</taxon>
    </lineage>
</organism>
<dbReference type="Gene3D" id="1.10.510.10">
    <property type="entry name" value="Transferase(Phosphotransferase) domain 1"/>
    <property type="match status" value="1"/>
</dbReference>
<dbReference type="Pfam" id="PF07714">
    <property type="entry name" value="PK_Tyr_Ser-Thr"/>
    <property type="match status" value="1"/>
</dbReference>
<dbReference type="InterPro" id="IPR020635">
    <property type="entry name" value="Tyr_kinase_cat_dom"/>
</dbReference>
<accession>A0A6L2KHN8</accession>